<dbReference type="Proteomes" id="UP001148662">
    <property type="component" value="Unassembled WGS sequence"/>
</dbReference>
<keyword evidence="2" id="KW-1185">Reference proteome</keyword>
<accession>A0ACC1RJX9</accession>
<evidence type="ECO:0000313" key="1">
    <source>
        <dbReference type="EMBL" id="KAJ3521211.1"/>
    </source>
</evidence>
<protein>
    <submittedName>
        <fullName evidence="1">Uncharacterized protein</fullName>
    </submittedName>
</protein>
<dbReference type="EMBL" id="JANHOG010002658">
    <property type="protein sequence ID" value="KAJ3521211.1"/>
    <property type="molecule type" value="Genomic_DNA"/>
</dbReference>
<comment type="caution">
    <text evidence="1">The sequence shown here is derived from an EMBL/GenBank/DDBJ whole genome shotgun (WGS) entry which is preliminary data.</text>
</comment>
<name>A0ACC1RJX9_9APHY</name>
<gene>
    <name evidence="1" type="ORF">NM688_g9046</name>
</gene>
<sequence length="139" mass="14243">MSDSFADLWNSTAPIKPAEPPRTLGAITPALAGQSKPQNDVFSLLAASSTPSSTRSSTPSYVTSQQAQKPQPSKSVTQLIKKAPRTDDYGGEGGDGGEAAVRATSGTEAAGEGSRSFIARMGGTRCLSAACNSHTARRG</sequence>
<evidence type="ECO:0000313" key="2">
    <source>
        <dbReference type="Proteomes" id="UP001148662"/>
    </source>
</evidence>
<reference evidence="1" key="1">
    <citation type="submission" date="2022-07" db="EMBL/GenBank/DDBJ databases">
        <title>Genome Sequence of Phlebia brevispora.</title>
        <authorList>
            <person name="Buettner E."/>
        </authorList>
    </citation>
    <scope>NUCLEOTIDE SEQUENCE</scope>
    <source>
        <strain evidence="1">MPL23</strain>
    </source>
</reference>
<proteinExistence type="predicted"/>
<organism evidence="1 2">
    <name type="scientific">Phlebia brevispora</name>
    <dbReference type="NCBI Taxonomy" id="194682"/>
    <lineage>
        <taxon>Eukaryota</taxon>
        <taxon>Fungi</taxon>
        <taxon>Dikarya</taxon>
        <taxon>Basidiomycota</taxon>
        <taxon>Agaricomycotina</taxon>
        <taxon>Agaricomycetes</taxon>
        <taxon>Polyporales</taxon>
        <taxon>Meruliaceae</taxon>
        <taxon>Phlebia</taxon>
    </lineage>
</organism>